<dbReference type="EMBL" id="AAXKXX010000015">
    <property type="protein sequence ID" value="EGQ4385324.1"/>
    <property type="molecule type" value="Genomic_DNA"/>
</dbReference>
<reference evidence="2 5" key="2">
    <citation type="submission" date="2018-11" db="EMBL/GenBank/DDBJ databases">
        <authorList>
            <consortium name="Veterinary Laboratory Investigation and Response Network"/>
        </authorList>
    </citation>
    <scope>NUCLEOTIDE SEQUENCE [LARGE SCALE GENOMIC DNA]</scope>
    <source>
        <strain evidence="2 5">SPSE-18-VL-LA-PA-Ryan-0021</strain>
    </source>
</reference>
<reference evidence="3 4" key="1">
    <citation type="journal article" date="2018" name="Vet. Microbiol.">
        <title>Clonal diversity and geographic distribution of methicillin-resistant Staphylococcus pseudintermedius from Australian animals: Discovery of novel sequence types.</title>
        <authorList>
            <person name="Worthing K.A."/>
            <person name="Abraham S."/>
            <person name="Coombs G.W."/>
            <person name="Pang S."/>
            <person name="Saputra S."/>
            <person name="Jordan D."/>
            <person name="Trott D.J."/>
            <person name="Norris J.M."/>
        </authorList>
    </citation>
    <scope>NUCLEOTIDE SEQUENCE [LARGE SCALE GENOMIC DNA]</scope>
    <source>
        <strain evidence="3 4">ST525 1</strain>
    </source>
</reference>
<name>A0A2A4EIN6_STAPS</name>
<evidence type="ECO:0000256" key="1">
    <source>
        <dbReference type="SAM" id="Phobius"/>
    </source>
</evidence>
<gene>
    <name evidence="3" type="ORF">DD902_01740</name>
    <name evidence="2" type="ORF">EGV54_09495</name>
</gene>
<evidence type="ECO:0000313" key="5">
    <source>
        <dbReference type="Proteomes" id="UP000600220"/>
    </source>
</evidence>
<sequence length="90" mass="10797">MISTVIFISAIPAFQLLITLFYYQIGWRKWWPLVMLLLPMGIAVFGIQLLYYERHYPNWQLPFKVKLLLKYSYILTCLQFVSLYLLLFGI</sequence>
<dbReference type="Proteomes" id="UP000246800">
    <property type="component" value="Unassembled WGS sequence"/>
</dbReference>
<evidence type="ECO:0000313" key="2">
    <source>
        <dbReference type="EMBL" id="EGQ4385324.1"/>
    </source>
</evidence>
<dbReference type="Proteomes" id="UP000600220">
    <property type="component" value="Unassembled WGS sequence"/>
</dbReference>
<comment type="caution">
    <text evidence="3">The sequence shown here is derived from an EMBL/GenBank/DDBJ whole genome shotgun (WGS) entry which is preliminary data.</text>
</comment>
<proteinExistence type="predicted"/>
<keyword evidence="1" id="KW-1133">Transmembrane helix</keyword>
<protein>
    <submittedName>
        <fullName evidence="3">Uncharacterized protein</fullName>
    </submittedName>
</protein>
<keyword evidence="1" id="KW-0812">Transmembrane</keyword>
<dbReference type="AlphaFoldDB" id="A0A2A4EIN6"/>
<keyword evidence="1" id="KW-0472">Membrane</keyword>
<feature type="transmembrane region" description="Helical" evidence="1">
    <location>
        <begin position="30"/>
        <end position="51"/>
    </location>
</feature>
<evidence type="ECO:0000313" key="4">
    <source>
        <dbReference type="Proteomes" id="UP000246800"/>
    </source>
</evidence>
<feature type="transmembrane region" description="Helical" evidence="1">
    <location>
        <begin position="71"/>
        <end position="89"/>
    </location>
</feature>
<accession>A0A2A4EIN6</accession>
<dbReference type="EMBL" id="QEIT01000010">
    <property type="protein sequence ID" value="PWZ76760.1"/>
    <property type="molecule type" value="Genomic_DNA"/>
</dbReference>
<dbReference type="RefSeq" id="WP_020219821.1">
    <property type="nucleotide sequence ID" value="NZ_JAENCB010000001.1"/>
</dbReference>
<keyword evidence="5" id="KW-1185">Reference proteome</keyword>
<feature type="transmembrane region" description="Helical" evidence="1">
    <location>
        <begin position="6"/>
        <end position="23"/>
    </location>
</feature>
<organism evidence="3 4">
    <name type="scientific">Staphylococcus pseudintermedius</name>
    <dbReference type="NCBI Taxonomy" id="283734"/>
    <lineage>
        <taxon>Bacteria</taxon>
        <taxon>Bacillati</taxon>
        <taxon>Bacillota</taxon>
        <taxon>Bacilli</taxon>
        <taxon>Bacillales</taxon>
        <taxon>Staphylococcaceae</taxon>
        <taxon>Staphylococcus</taxon>
        <taxon>Staphylococcus intermedius group</taxon>
    </lineage>
</organism>
<evidence type="ECO:0000313" key="3">
    <source>
        <dbReference type="EMBL" id="PWZ76760.1"/>
    </source>
</evidence>